<evidence type="ECO:0000313" key="2">
    <source>
        <dbReference type="Proteomes" id="UP000070700"/>
    </source>
</evidence>
<dbReference type="EMBL" id="KQ947414">
    <property type="protein sequence ID" value="KUJ17305.1"/>
    <property type="molecule type" value="Genomic_DNA"/>
</dbReference>
<keyword evidence="2" id="KW-1185">Reference proteome</keyword>
<reference evidence="1 2" key="1">
    <citation type="submission" date="2015-10" db="EMBL/GenBank/DDBJ databases">
        <title>Full genome of DAOMC 229536 Phialocephala scopiformis, a fungal endophyte of spruce producing the potent anti-insectan compound rugulosin.</title>
        <authorList>
            <consortium name="DOE Joint Genome Institute"/>
            <person name="Walker A.K."/>
            <person name="Frasz S.L."/>
            <person name="Seifert K.A."/>
            <person name="Miller J.D."/>
            <person name="Mondo S.J."/>
            <person name="Labutti K."/>
            <person name="Lipzen A."/>
            <person name="Dockter R."/>
            <person name="Kennedy M."/>
            <person name="Grigoriev I.V."/>
            <person name="Spatafora J.W."/>
        </authorList>
    </citation>
    <scope>NUCLEOTIDE SEQUENCE [LARGE SCALE GENOMIC DNA]</scope>
    <source>
        <strain evidence="1 2">CBS 120377</strain>
    </source>
</reference>
<name>A0A194XAW3_MOLSC</name>
<dbReference type="InParanoid" id="A0A194XAW3"/>
<accession>A0A194XAW3</accession>
<dbReference type="KEGG" id="psco:LY89DRAFT_50397"/>
<protein>
    <submittedName>
        <fullName evidence="1">Uncharacterized protein</fullName>
    </submittedName>
</protein>
<proteinExistence type="predicted"/>
<dbReference type="GeneID" id="28817718"/>
<gene>
    <name evidence="1" type="ORF">LY89DRAFT_50397</name>
</gene>
<dbReference type="RefSeq" id="XP_018071660.1">
    <property type="nucleotide sequence ID" value="XM_018207992.1"/>
</dbReference>
<evidence type="ECO:0000313" key="1">
    <source>
        <dbReference type="EMBL" id="KUJ17305.1"/>
    </source>
</evidence>
<sequence length="159" mass="17959">MNVTSQAESVKIRSLARFPSRKTEEAATVQYSTQRPARVMLIIHHHVLISHSLFSHHAQRGRGGGTISFTQISVYSYWAAATVRACVQRGHAILGILCILCRLHLHLHLQAACRWLPWEMTRDNYRMLANGTRPREIRKASPATGVGALVCILILRERK</sequence>
<dbReference type="Proteomes" id="UP000070700">
    <property type="component" value="Unassembled WGS sequence"/>
</dbReference>
<dbReference type="AlphaFoldDB" id="A0A194XAW3"/>
<organism evidence="1 2">
    <name type="scientific">Mollisia scopiformis</name>
    <name type="common">Conifer needle endophyte fungus</name>
    <name type="synonym">Phialocephala scopiformis</name>
    <dbReference type="NCBI Taxonomy" id="149040"/>
    <lineage>
        <taxon>Eukaryota</taxon>
        <taxon>Fungi</taxon>
        <taxon>Dikarya</taxon>
        <taxon>Ascomycota</taxon>
        <taxon>Pezizomycotina</taxon>
        <taxon>Leotiomycetes</taxon>
        <taxon>Helotiales</taxon>
        <taxon>Mollisiaceae</taxon>
        <taxon>Mollisia</taxon>
    </lineage>
</organism>